<proteinExistence type="predicted"/>
<organism evidence="5 7">
    <name type="scientific">Hortaea werneckii</name>
    <name type="common">Black yeast</name>
    <name type="synonym">Cladosporium werneckii</name>
    <dbReference type="NCBI Taxonomy" id="91943"/>
    <lineage>
        <taxon>Eukaryota</taxon>
        <taxon>Fungi</taxon>
        <taxon>Dikarya</taxon>
        <taxon>Ascomycota</taxon>
        <taxon>Pezizomycotina</taxon>
        <taxon>Dothideomycetes</taxon>
        <taxon>Dothideomycetidae</taxon>
        <taxon>Mycosphaerellales</taxon>
        <taxon>Teratosphaeriaceae</taxon>
        <taxon>Hortaea</taxon>
    </lineage>
</organism>
<evidence type="ECO:0000313" key="5">
    <source>
        <dbReference type="EMBL" id="RMY05254.1"/>
    </source>
</evidence>
<dbReference type="OrthoDB" id="6329284at2759"/>
<dbReference type="InterPro" id="IPR041698">
    <property type="entry name" value="Methyltransf_25"/>
</dbReference>
<evidence type="ECO:0000259" key="3">
    <source>
        <dbReference type="Pfam" id="PF13649"/>
    </source>
</evidence>
<feature type="domain" description="Methyltransferase" evidence="3">
    <location>
        <begin position="69"/>
        <end position="170"/>
    </location>
</feature>
<dbReference type="CDD" id="cd02440">
    <property type="entry name" value="AdoMet_MTases"/>
    <property type="match status" value="1"/>
</dbReference>
<evidence type="ECO:0000313" key="6">
    <source>
        <dbReference type="Proteomes" id="UP000281245"/>
    </source>
</evidence>
<dbReference type="Proteomes" id="UP000281245">
    <property type="component" value="Unassembled WGS sequence"/>
</dbReference>
<comment type="caution">
    <text evidence="5">The sequence shown here is derived from an EMBL/GenBank/DDBJ whole genome shotgun (WGS) entry which is preliminary data.</text>
</comment>
<name>A0A3M6YQA7_HORWE</name>
<accession>A0A3M6YQA7</accession>
<dbReference type="GO" id="GO:0008168">
    <property type="term" value="F:methyltransferase activity"/>
    <property type="evidence" value="ECO:0007669"/>
    <property type="project" value="UniProtKB-KW"/>
</dbReference>
<evidence type="ECO:0000256" key="2">
    <source>
        <dbReference type="ARBA" id="ARBA00022679"/>
    </source>
</evidence>
<keyword evidence="1" id="KW-0489">Methyltransferase</keyword>
<dbReference type="EMBL" id="QWIJ01000764">
    <property type="protein sequence ID" value="RMX78948.1"/>
    <property type="molecule type" value="Genomic_DNA"/>
</dbReference>
<protein>
    <recommendedName>
        <fullName evidence="3">Methyltransferase domain-containing protein</fullName>
    </recommendedName>
</protein>
<dbReference type="AlphaFoldDB" id="A0A3M6YQA7"/>
<gene>
    <name evidence="5" type="ORF">D0868_06506</name>
    <name evidence="4" type="ORF">D0869_08672</name>
</gene>
<dbReference type="InterPro" id="IPR029063">
    <property type="entry name" value="SAM-dependent_MTases_sf"/>
</dbReference>
<evidence type="ECO:0000256" key="1">
    <source>
        <dbReference type="ARBA" id="ARBA00022603"/>
    </source>
</evidence>
<evidence type="ECO:0000313" key="7">
    <source>
        <dbReference type="Proteomes" id="UP000282582"/>
    </source>
</evidence>
<dbReference type="SUPFAM" id="SSF53335">
    <property type="entry name" value="S-adenosyl-L-methionine-dependent methyltransferases"/>
    <property type="match status" value="1"/>
</dbReference>
<dbReference type="Gene3D" id="3.40.50.150">
    <property type="entry name" value="Vaccinia Virus protein VP39"/>
    <property type="match status" value="1"/>
</dbReference>
<dbReference type="Pfam" id="PF13649">
    <property type="entry name" value="Methyltransf_25"/>
    <property type="match status" value="1"/>
</dbReference>
<dbReference type="GO" id="GO:0032259">
    <property type="term" value="P:methylation"/>
    <property type="evidence" value="ECO:0007669"/>
    <property type="project" value="UniProtKB-KW"/>
</dbReference>
<dbReference type="VEuPathDB" id="FungiDB:BTJ68_06192"/>
<keyword evidence="2" id="KW-0808">Transferase</keyword>
<dbReference type="PANTHER" id="PTHR43861:SF1">
    <property type="entry name" value="TRANS-ACONITATE 2-METHYLTRANSFERASE"/>
    <property type="match status" value="1"/>
</dbReference>
<evidence type="ECO:0000313" key="4">
    <source>
        <dbReference type="EMBL" id="RMX78948.1"/>
    </source>
</evidence>
<dbReference type="Proteomes" id="UP000282582">
    <property type="component" value="Unassembled WGS sequence"/>
</dbReference>
<reference evidence="6 7" key="1">
    <citation type="journal article" date="2018" name="BMC Genomics">
        <title>Genomic evidence for intraspecific hybridization in a clonal and extremely halotolerant yeast.</title>
        <authorList>
            <person name="Gostincar C."/>
            <person name="Stajich J.E."/>
            <person name="Zupancic J."/>
            <person name="Zalar P."/>
            <person name="Gunde-Cimerman N."/>
        </authorList>
    </citation>
    <scope>NUCLEOTIDE SEQUENCE [LARGE SCALE GENOMIC DNA]</scope>
    <source>
        <strain evidence="5 7">EXF-6654</strain>
        <strain evidence="4 6">EXF-6656</strain>
    </source>
</reference>
<sequence>MHAIAYNRFLFKSYTNYNSKIDIARCSLTMPTTNQDHWTSAKYNSAASFVPQLTTTVLSYLDIQPTDRILDIGCGDGQLTFQIAQVATEGQVLGLDASSSFIATANQQHSSPNCSYRLQDCTALSTTSDAISDGTWDKVFSNAALHWILRPPATRKTFFHDIHRALKPGGSFVFEMGGKGNVAEIHSAFTAALVHAGLSIEEAREACPWFFPSVEWMRKTLGEVGFEVVKCESEYRPTKLNPEREDGSGGIEGWLRLMGARFLEAVDEGKREGVLKEVCDVLESVITREEDGSRWIGYVRLRAVARKK</sequence>
<dbReference type="PANTHER" id="PTHR43861">
    <property type="entry name" value="TRANS-ACONITATE 2-METHYLTRANSFERASE-RELATED"/>
    <property type="match status" value="1"/>
</dbReference>
<dbReference type="EMBL" id="QWIK01000493">
    <property type="protein sequence ID" value="RMY05254.1"/>
    <property type="molecule type" value="Genomic_DNA"/>
</dbReference>